<evidence type="ECO:0000256" key="4">
    <source>
        <dbReference type="ARBA" id="ARBA00004906"/>
    </source>
</evidence>
<dbReference type="GeneID" id="109481404"/>
<dbReference type="GO" id="GO:0051301">
    <property type="term" value="P:cell division"/>
    <property type="evidence" value="ECO:0007669"/>
    <property type="project" value="UniProtKB-KW"/>
</dbReference>
<dbReference type="InterPro" id="IPR029641">
    <property type="entry name" value="APC16"/>
</dbReference>
<evidence type="ECO:0000256" key="16">
    <source>
        <dbReference type="ARBA" id="ARBA00031333"/>
    </source>
</evidence>
<keyword evidence="15" id="KW-0137">Centromere</keyword>
<keyword evidence="13" id="KW-0539">Nucleus</keyword>
<dbReference type="Pfam" id="PF17256">
    <property type="entry name" value="ANAPC16"/>
    <property type="match status" value="1"/>
</dbReference>
<reference evidence="19" key="1">
    <citation type="submission" date="2025-08" db="UniProtKB">
        <authorList>
            <consortium name="RefSeq"/>
        </authorList>
    </citation>
    <scope>IDENTIFICATION</scope>
    <source>
        <tissue evidence="19">Gonad</tissue>
    </source>
</reference>
<keyword evidence="9" id="KW-0132">Cell division</keyword>
<dbReference type="OrthoDB" id="6374621at2759"/>
<evidence type="ECO:0000313" key="19">
    <source>
        <dbReference type="RefSeq" id="XP_019639519.1"/>
    </source>
</evidence>
<evidence type="ECO:0000256" key="7">
    <source>
        <dbReference type="ARBA" id="ARBA00022454"/>
    </source>
</evidence>
<sequence length="96" mass="10892">MASVRNNPSNVEDVFVAMAAMAPRKALFQSPKEDELVEDGSQSLVNKLMMDFDVASVRRSTTAELHQQRLNVLRLRLEETAADNWRYKPVDKLMGL</sequence>
<keyword evidence="7" id="KW-0158">Chromosome</keyword>
<proteinExistence type="inferred from homology"/>
<comment type="subcellular location">
    <subcellularLocation>
        <location evidence="3">Chromosome</location>
        <location evidence="3">Centromere</location>
        <location evidence="3">Kinetochore</location>
    </subcellularLocation>
    <subcellularLocation>
        <location evidence="2">Cytoplasm</location>
    </subcellularLocation>
    <subcellularLocation>
        <location evidence="1">Nucleus</location>
    </subcellularLocation>
</comment>
<evidence type="ECO:0000256" key="10">
    <source>
        <dbReference type="ARBA" id="ARBA00022776"/>
    </source>
</evidence>
<dbReference type="KEGG" id="bbel:109481404"/>
<accession>A0A6P4ZZQ1</accession>
<dbReference type="AlphaFoldDB" id="A0A6P4ZZQ1"/>
<name>A0A6P4ZZQ1_BRABE</name>
<dbReference type="GO" id="GO:0000776">
    <property type="term" value="C:kinetochore"/>
    <property type="evidence" value="ECO:0007669"/>
    <property type="project" value="UniProtKB-KW"/>
</dbReference>
<dbReference type="GO" id="GO:0005829">
    <property type="term" value="C:cytosol"/>
    <property type="evidence" value="ECO:0007669"/>
    <property type="project" value="TreeGrafter"/>
</dbReference>
<keyword evidence="8" id="KW-0963">Cytoplasm</keyword>
<evidence type="ECO:0000313" key="18">
    <source>
        <dbReference type="Proteomes" id="UP000515135"/>
    </source>
</evidence>
<dbReference type="Proteomes" id="UP000515135">
    <property type="component" value="Unplaced"/>
</dbReference>
<evidence type="ECO:0000256" key="3">
    <source>
        <dbReference type="ARBA" id="ARBA00004629"/>
    </source>
</evidence>
<evidence type="ECO:0000256" key="11">
    <source>
        <dbReference type="ARBA" id="ARBA00022786"/>
    </source>
</evidence>
<organism evidence="18 19">
    <name type="scientific">Branchiostoma belcheri</name>
    <name type="common">Amphioxus</name>
    <dbReference type="NCBI Taxonomy" id="7741"/>
    <lineage>
        <taxon>Eukaryota</taxon>
        <taxon>Metazoa</taxon>
        <taxon>Chordata</taxon>
        <taxon>Cephalochordata</taxon>
        <taxon>Leptocardii</taxon>
        <taxon>Amphioxiformes</taxon>
        <taxon>Branchiostomatidae</taxon>
        <taxon>Branchiostoma</taxon>
    </lineage>
</organism>
<comment type="similarity">
    <text evidence="5">Belongs to the APC16 family.</text>
</comment>
<comment type="pathway">
    <text evidence="4">Protein modification; protein ubiquitination.</text>
</comment>
<protein>
    <recommendedName>
        <fullName evidence="6">Anaphase-promoting complex subunit 16</fullName>
    </recommendedName>
    <alternativeName>
        <fullName evidence="16">Cyclosome subunit 16</fullName>
    </alternativeName>
</protein>
<evidence type="ECO:0000256" key="6">
    <source>
        <dbReference type="ARBA" id="ARBA00013930"/>
    </source>
</evidence>
<keyword evidence="14" id="KW-0131">Cell cycle</keyword>
<dbReference type="PANTHER" id="PTHR31564">
    <property type="entry name" value="ANAPHASE-PROMOTING COMPLEX SUBUNIT 16"/>
    <property type="match status" value="1"/>
</dbReference>
<comment type="function">
    <text evidence="17">Component of the anaphase promoting complex/cyclosome (APC/C), a cell cycle-regulated E3 ubiquitin ligase that controls progression through mitosis and the G1 phase of the cell cycle. The APC/C complex acts by mediating ubiquitination and subsequent degradation of target proteins: it mainly mediates the formation of 'Lys-11'-linked polyubiquitin chains and, to a lower extent, the formation of 'Lys-48'- and 'Lys-63'-linked polyubiquitin chains. The APC/C complex catalyzes assembly of branched 'Lys-11'-/'Lys-48'-linked branched ubiquitin chains on target proteins.</text>
</comment>
<evidence type="ECO:0000256" key="13">
    <source>
        <dbReference type="ARBA" id="ARBA00023242"/>
    </source>
</evidence>
<keyword evidence="12" id="KW-0995">Kinetochore</keyword>
<evidence type="ECO:0000256" key="15">
    <source>
        <dbReference type="ARBA" id="ARBA00023328"/>
    </source>
</evidence>
<evidence type="ECO:0000256" key="2">
    <source>
        <dbReference type="ARBA" id="ARBA00004496"/>
    </source>
</evidence>
<dbReference type="RefSeq" id="XP_019639519.1">
    <property type="nucleotide sequence ID" value="XM_019783960.1"/>
</dbReference>
<evidence type="ECO:0000256" key="17">
    <source>
        <dbReference type="ARBA" id="ARBA00045696"/>
    </source>
</evidence>
<evidence type="ECO:0000256" key="14">
    <source>
        <dbReference type="ARBA" id="ARBA00023306"/>
    </source>
</evidence>
<keyword evidence="11" id="KW-0833">Ubl conjugation pathway</keyword>
<evidence type="ECO:0000256" key="8">
    <source>
        <dbReference type="ARBA" id="ARBA00022490"/>
    </source>
</evidence>
<gene>
    <name evidence="19" type="primary">LOC109481404</name>
</gene>
<evidence type="ECO:0000256" key="1">
    <source>
        <dbReference type="ARBA" id="ARBA00004123"/>
    </source>
</evidence>
<dbReference type="UniPathway" id="UPA00143"/>
<keyword evidence="10" id="KW-0498">Mitosis</keyword>
<evidence type="ECO:0000256" key="9">
    <source>
        <dbReference type="ARBA" id="ARBA00022618"/>
    </source>
</evidence>
<dbReference type="PANTHER" id="PTHR31564:SF0">
    <property type="entry name" value="ANAPHASE-PROMOTING COMPLEX SUBUNIT 16"/>
    <property type="match status" value="1"/>
</dbReference>
<evidence type="ECO:0000256" key="12">
    <source>
        <dbReference type="ARBA" id="ARBA00022838"/>
    </source>
</evidence>
<keyword evidence="18" id="KW-1185">Reference proteome</keyword>
<evidence type="ECO:0000256" key="5">
    <source>
        <dbReference type="ARBA" id="ARBA00007252"/>
    </source>
</evidence>
<dbReference type="GO" id="GO:0005680">
    <property type="term" value="C:anaphase-promoting complex"/>
    <property type="evidence" value="ECO:0007669"/>
    <property type="project" value="InterPro"/>
</dbReference>
<dbReference type="GO" id="GO:0016567">
    <property type="term" value="P:protein ubiquitination"/>
    <property type="evidence" value="ECO:0007669"/>
    <property type="project" value="UniProtKB-UniPathway"/>
</dbReference>